<reference evidence="2 3" key="1">
    <citation type="submission" date="2020-07" db="EMBL/GenBank/DDBJ databases">
        <title>Sequencing the genomes of 1000 actinobacteria strains.</title>
        <authorList>
            <person name="Klenk H.-P."/>
        </authorList>
    </citation>
    <scope>NUCLEOTIDE SEQUENCE [LARGE SCALE GENOMIC DNA]</scope>
    <source>
        <strain evidence="2 3">DSM 44065</strain>
    </source>
</reference>
<feature type="transmembrane region" description="Helical" evidence="1">
    <location>
        <begin position="402"/>
        <end position="430"/>
    </location>
</feature>
<feature type="transmembrane region" description="Helical" evidence="1">
    <location>
        <begin position="351"/>
        <end position="379"/>
    </location>
</feature>
<keyword evidence="2" id="KW-0645">Protease</keyword>
<dbReference type="EMBL" id="JACCFJ010000001">
    <property type="protein sequence ID" value="NYI85678.1"/>
    <property type="molecule type" value="Genomic_DNA"/>
</dbReference>
<dbReference type="Proteomes" id="UP000587002">
    <property type="component" value="Unassembled WGS sequence"/>
</dbReference>
<keyword evidence="2" id="KW-0482">Metalloprotease</keyword>
<keyword evidence="1" id="KW-1133">Transmembrane helix</keyword>
<comment type="caution">
    <text evidence="2">The sequence shown here is derived from an EMBL/GenBank/DDBJ whole genome shotgun (WGS) entry which is preliminary data.</text>
</comment>
<evidence type="ECO:0000256" key="1">
    <source>
        <dbReference type="SAM" id="Phobius"/>
    </source>
</evidence>
<feature type="transmembrane region" description="Helical" evidence="1">
    <location>
        <begin position="154"/>
        <end position="176"/>
    </location>
</feature>
<keyword evidence="1" id="KW-0472">Membrane</keyword>
<evidence type="ECO:0000313" key="3">
    <source>
        <dbReference type="Proteomes" id="UP000587002"/>
    </source>
</evidence>
<keyword evidence="1" id="KW-0812">Transmembrane</keyword>
<proteinExistence type="predicted"/>
<dbReference type="GO" id="GO:0006508">
    <property type="term" value="P:proteolysis"/>
    <property type="evidence" value="ECO:0007669"/>
    <property type="project" value="UniProtKB-KW"/>
</dbReference>
<dbReference type="GO" id="GO:0008237">
    <property type="term" value="F:metallopeptidase activity"/>
    <property type="evidence" value="ECO:0007669"/>
    <property type="project" value="UniProtKB-KW"/>
</dbReference>
<feature type="transmembrane region" description="Helical" evidence="1">
    <location>
        <begin position="226"/>
        <end position="244"/>
    </location>
</feature>
<keyword evidence="2" id="KW-0378">Hydrolase</keyword>
<dbReference type="RefSeq" id="WP_218888377.1">
    <property type="nucleotide sequence ID" value="NZ_BAABFH010000001.1"/>
</dbReference>
<evidence type="ECO:0000313" key="2">
    <source>
        <dbReference type="EMBL" id="NYI85678.1"/>
    </source>
</evidence>
<name>A0A853ANE9_9PSEU</name>
<feature type="transmembrane region" description="Helical" evidence="1">
    <location>
        <begin position="264"/>
        <end position="292"/>
    </location>
</feature>
<dbReference type="AlphaFoldDB" id="A0A853ANE9"/>
<feature type="transmembrane region" description="Helical" evidence="1">
    <location>
        <begin position="196"/>
        <end position="214"/>
    </location>
</feature>
<organism evidence="2 3">
    <name type="scientific">Saccharopolyspora hordei</name>
    <dbReference type="NCBI Taxonomy" id="1838"/>
    <lineage>
        <taxon>Bacteria</taxon>
        <taxon>Bacillati</taxon>
        <taxon>Actinomycetota</taxon>
        <taxon>Actinomycetes</taxon>
        <taxon>Pseudonocardiales</taxon>
        <taxon>Pseudonocardiaceae</taxon>
        <taxon>Saccharopolyspora</taxon>
    </lineage>
</organism>
<sequence>MVAEGHRTGEPAADEGIAQLVVPSLVEGTELIGQYQGSGHREPPYLVRRVDGQVLQLSHLLYLVAAGLDGRRTYGQLAAELSSAWNREIAPEQVSYLVENRLRLAGIVASGAGTAPEQPAPLLKSRDRLLALKFRVALVPEHVVAVIARTFQPLFWPPVVVLVLTAFVAAETWLAVQGGVTHLLAGAREIVDKPEQILLVLGVIVLCGMFHECGHVAACRYGGARPGAMGVGIYLVWPAMYSTVTDSYRLSRGGRLRTDLGGVYFNAIAMLVMVLVFAVTGLPWLLVALVAWQVSTVWQFLPSIRLDGYYILSDLVGVPDLFDRMGPVLRSLVPGRPLHPRVRELKPWVRWVITAWVVVVIPCLAYWIIGFLVLAPYVLPVVWQALGTHGAGVGSAVQAGDAAAAVVGVLRMFLLVLPWAGITLVLYNLGRSVTRRVRRRAAARR</sequence>
<gene>
    <name evidence="2" type="ORF">HNR68_004308</name>
</gene>
<keyword evidence="3" id="KW-1185">Reference proteome</keyword>
<accession>A0A853ANE9</accession>
<protein>
    <submittedName>
        <fullName evidence="2">Putative peptide zinc metalloprotease protein</fullName>
    </submittedName>
</protein>